<feature type="repeat" description="ANK" evidence="3">
    <location>
        <begin position="1638"/>
        <end position="1670"/>
    </location>
</feature>
<dbReference type="SUPFAM" id="SSF48403">
    <property type="entry name" value="Ankyrin repeat"/>
    <property type="match status" value="3"/>
</dbReference>
<keyword evidence="4" id="KW-0175">Coiled coil</keyword>
<dbReference type="PROSITE" id="PS50088">
    <property type="entry name" value="ANK_REPEAT"/>
    <property type="match status" value="14"/>
</dbReference>
<evidence type="ECO:0000256" key="3">
    <source>
        <dbReference type="PROSITE-ProRule" id="PRU00023"/>
    </source>
</evidence>
<dbReference type="Proteomes" id="UP001172155">
    <property type="component" value="Unassembled WGS sequence"/>
</dbReference>
<evidence type="ECO:0000259" key="8">
    <source>
        <dbReference type="Pfam" id="PF24883"/>
    </source>
</evidence>
<proteinExistence type="predicted"/>
<feature type="repeat" description="ANK" evidence="3">
    <location>
        <begin position="873"/>
        <end position="899"/>
    </location>
</feature>
<feature type="repeat" description="ANK" evidence="3">
    <location>
        <begin position="906"/>
        <end position="938"/>
    </location>
</feature>
<feature type="repeat" description="ANK" evidence="3">
    <location>
        <begin position="1808"/>
        <end position="1837"/>
    </location>
</feature>
<dbReference type="Pfam" id="PF24883">
    <property type="entry name" value="NPHP3_N"/>
    <property type="match status" value="1"/>
</dbReference>
<feature type="repeat" description="ANK" evidence="3">
    <location>
        <begin position="840"/>
        <end position="872"/>
    </location>
</feature>
<dbReference type="InterPro" id="IPR027417">
    <property type="entry name" value="P-loop_NTPase"/>
</dbReference>
<feature type="coiled-coil region" evidence="4">
    <location>
        <begin position="211"/>
        <end position="238"/>
    </location>
</feature>
<feature type="repeat" description="ANK" evidence="3">
    <location>
        <begin position="1033"/>
        <end position="1065"/>
    </location>
</feature>
<comment type="caution">
    <text evidence="9">The sequence shown here is derived from an EMBL/GenBank/DDBJ whole genome shotgun (WGS) entry which is preliminary data.</text>
</comment>
<evidence type="ECO:0000313" key="9">
    <source>
        <dbReference type="EMBL" id="KAK0743846.1"/>
    </source>
</evidence>
<feature type="region of interest" description="Disordered" evidence="5">
    <location>
        <begin position="1920"/>
        <end position="1984"/>
    </location>
</feature>
<dbReference type="InterPro" id="IPR056125">
    <property type="entry name" value="DUF7708"/>
</dbReference>
<dbReference type="InterPro" id="IPR002110">
    <property type="entry name" value="Ankyrin_rpt"/>
</dbReference>
<dbReference type="Pfam" id="PF24809">
    <property type="entry name" value="DUF7708"/>
    <property type="match status" value="1"/>
</dbReference>
<dbReference type="EMBL" id="JAUKUD010000005">
    <property type="protein sequence ID" value="KAK0743846.1"/>
    <property type="molecule type" value="Genomic_DNA"/>
</dbReference>
<evidence type="ECO:0000313" key="10">
    <source>
        <dbReference type="Proteomes" id="UP001172155"/>
    </source>
</evidence>
<feature type="repeat" description="ANK" evidence="3">
    <location>
        <begin position="1838"/>
        <end position="1870"/>
    </location>
</feature>
<dbReference type="Pfam" id="PF00023">
    <property type="entry name" value="Ank"/>
    <property type="match status" value="1"/>
</dbReference>
<evidence type="ECO:0000256" key="2">
    <source>
        <dbReference type="ARBA" id="ARBA00023043"/>
    </source>
</evidence>
<reference evidence="9" key="1">
    <citation type="submission" date="2023-06" db="EMBL/GenBank/DDBJ databases">
        <title>Genome-scale phylogeny and comparative genomics of the fungal order Sordariales.</title>
        <authorList>
            <consortium name="Lawrence Berkeley National Laboratory"/>
            <person name="Hensen N."/>
            <person name="Bonometti L."/>
            <person name="Westerberg I."/>
            <person name="Brannstrom I.O."/>
            <person name="Guillou S."/>
            <person name="Cros-Aarteil S."/>
            <person name="Calhoun S."/>
            <person name="Haridas S."/>
            <person name="Kuo A."/>
            <person name="Mondo S."/>
            <person name="Pangilinan J."/>
            <person name="Riley R."/>
            <person name="LaButti K."/>
            <person name="Andreopoulos B."/>
            <person name="Lipzen A."/>
            <person name="Chen C."/>
            <person name="Yanf M."/>
            <person name="Daum C."/>
            <person name="Ng V."/>
            <person name="Clum A."/>
            <person name="Steindorff A."/>
            <person name="Ohm R."/>
            <person name="Martin F."/>
            <person name="Silar P."/>
            <person name="Natvig D."/>
            <person name="Lalanne C."/>
            <person name="Gautier V."/>
            <person name="Ament-velasquez S.L."/>
            <person name="Kruys A."/>
            <person name="Hutchinson M.I."/>
            <person name="Powell A.J."/>
            <person name="Barry K."/>
            <person name="Miller A.N."/>
            <person name="Grigoriev I.V."/>
            <person name="Debuchy R."/>
            <person name="Gladieux P."/>
            <person name="Thoren M.H."/>
            <person name="Johannesson H."/>
        </authorList>
    </citation>
    <scope>NUCLEOTIDE SEQUENCE</scope>
    <source>
        <strain evidence="9">SMH3187-1</strain>
    </source>
</reference>
<evidence type="ECO:0000259" key="6">
    <source>
        <dbReference type="Pfam" id="PF22939"/>
    </source>
</evidence>
<dbReference type="PANTHER" id="PTHR24198:SF165">
    <property type="entry name" value="ANKYRIN REPEAT-CONTAINING PROTEIN-RELATED"/>
    <property type="match status" value="1"/>
</dbReference>
<feature type="repeat" description="ANK" evidence="3">
    <location>
        <begin position="1772"/>
        <end position="1804"/>
    </location>
</feature>
<name>A0AA40EQW1_9PEZI</name>
<feature type="repeat" description="ANK" evidence="3">
    <location>
        <begin position="1395"/>
        <end position="1427"/>
    </location>
</feature>
<dbReference type="PRINTS" id="PR01415">
    <property type="entry name" value="ANKYRIN"/>
</dbReference>
<feature type="domain" description="GPI inositol-deacylase winged helix" evidence="6">
    <location>
        <begin position="574"/>
        <end position="652"/>
    </location>
</feature>
<evidence type="ECO:0000256" key="5">
    <source>
        <dbReference type="SAM" id="MobiDB-lite"/>
    </source>
</evidence>
<feature type="repeat" description="ANK" evidence="3">
    <location>
        <begin position="1000"/>
        <end position="1032"/>
    </location>
</feature>
<feature type="region of interest" description="Disordered" evidence="5">
    <location>
        <begin position="1"/>
        <end position="21"/>
    </location>
</feature>
<feature type="repeat" description="ANK" evidence="3">
    <location>
        <begin position="1245"/>
        <end position="1277"/>
    </location>
</feature>
<feature type="repeat" description="ANK" evidence="3">
    <location>
        <begin position="1172"/>
        <end position="1204"/>
    </location>
</feature>
<dbReference type="SUPFAM" id="SSF52540">
    <property type="entry name" value="P-loop containing nucleoside triphosphate hydrolases"/>
    <property type="match status" value="1"/>
</dbReference>
<protein>
    <submittedName>
        <fullName evidence="9">Ankyrin repeat-containing domain protein</fullName>
    </submittedName>
</protein>
<dbReference type="PROSITE" id="PS50297">
    <property type="entry name" value="ANK_REP_REGION"/>
    <property type="match status" value="12"/>
</dbReference>
<feature type="compositionally biased region" description="Acidic residues" evidence="5">
    <location>
        <begin position="1927"/>
        <end position="1982"/>
    </location>
</feature>
<dbReference type="SMART" id="SM00248">
    <property type="entry name" value="ANK"/>
    <property type="match status" value="28"/>
</dbReference>
<keyword evidence="10" id="KW-1185">Reference proteome</keyword>
<dbReference type="Pfam" id="PF12796">
    <property type="entry name" value="Ank_2"/>
    <property type="match status" value="7"/>
</dbReference>
<feature type="repeat" description="ANK" evidence="3">
    <location>
        <begin position="1278"/>
        <end position="1310"/>
    </location>
</feature>
<evidence type="ECO:0000256" key="4">
    <source>
        <dbReference type="SAM" id="Coils"/>
    </source>
</evidence>
<dbReference type="InterPro" id="IPR056884">
    <property type="entry name" value="NPHP3-like_N"/>
</dbReference>
<dbReference type="InterPro" id="IPR054471">
    <property type="entry name" value="GPIID_WHD"/>
</dbReference>
<sequence length="2064" mass="225056">MTRPRRDNAPTAAVEPHGQLGADKPQCVQEFVKTLLPDEKQLFDATILAKTLVDELKRTAADHKETSSSRRVGEACLAFISGVELYGKGLDVFANGSDILCPLWGSVRVVFELAKEFGEYFIKLGDMLENIGLVLTRLPRFPELYPDNAEIKTRMVDIYDAIFEFCAKARHVFRVGKDKSRGIRKLTNAVSFATALRVLWKPFSVDFDGIRDRIAKNVDSIEAEADVAEKEIAGQERRTDQARWAAAERSQRLLADFLDDQSISLVNHWLAPVNIEANHKAASLLRHDNSGSWFLEGNAFQSWLAQDNSFLWLYAIPGAGKTVLASSIINQIREDRQNEEVGLAYFYCDYKDSQKQDPAKLIATVLVGLAKQSQGVFENLQTFFLDQSAGLPTFTADFDTLVENFPKFVHGQFKTIFLIVDAMDEASPSSWDDLAHGLRSLHEQCGELKILITSRNELPISRAFHGLPKTSIEQSDVASDIRNFITAELSNRIAERKLKLRNPELQDAIRESLAEGSRGMFQWVRCQIESLCKLRNDNAIRAALFNLPRTLQDTYHRILQRIEDCHPDDVETFRRVLSWLVRGVRDLTLDELAEAISIDPGSDRNSMDFGAVDTDPEDILGILGGLVVVSPEKNVSLAHYSVKEYLVSEEVRATKPTFWIGSHDVERHLAAVCLAYLCYDDFKKPLLPDTDAFEERLHEYKFLAYATMAWPSHVKGSGKEDCPAQDVLDLAMRLFSSTKGARKNYWSWEEVNRRQKVDDLAWKYQRPVPLICAAWHGLSDAVRRLVAEEDASNSMAAAFEIAALNGHMLTVEVVLEHYRRLTAENGGSADQRLTPRPTLNLERALFTAASHGHDEIVEKLLQEGTDVDARPIKDRNALHAAALEGHAQTIHLLLRHGANHRIPCKRYGTPLAAAAERGHLKAVEVLLEAGVNVNGRGGWYSSPLVSAIMGHNTDIIDLLIENGADIQPVSGRHRHPLWAAASQGMDDVVRDLVDRGASIKGSEALYAAASSGELAVVKILLSLGADPDECGGKYRTPLGAASAEGHLAVVRRLIKFGVNVEYSDVRMGNALQIAACRGHSDCVRVLFNAGLNLFDSGGEKGCALSCAASFGHVDTIETILKLAEAFDPGYDSYAMAGALVAAALGDHDEAVKRLAQELDHLDTLGPMPNSGLSCTPLEAAAYGGHMAIVKLLLEMGADPTFNNEEAFGTVLVASIDGDNSSLEVIEVLLNAGCDPNVVVAESCNSTGFPLYLATRSNRTDVVRLLLAHDADVNLQSGSLHTALQEAIWQKNTEITDLLLEHHADVNITTEPFANWRNEVTSGGPGYDVTALQSAAWQGSEQVVRRLVALGAQLSIKVDDVPFTSALQVAAYCGHLSTLKALIECGSDVEEAGGFYFRTALECAANAGHVDCARALLLAGADVNETGPGRCISPLTAACCTTSATTEMIGLLAEHGAKVNARERDRLPFALHTACHAEVATKVIELLLDLGADINAIGGQFGTALQVASFHGSYDTIVLLLRRGADPNIRAGTFNTALQAAYGEGYPEIIDLLYEHGALNSFMGGKAGSVMGAAIINWRKEDDATTDGICQLVTKHRFDVNLPYGKYGNALQHSISAFCADAFDCILDAAADVNKVNGHYGTALTAAAWQGNIRMVEALLSRGAQASLGNARFPNASFGAIWGNEDKILQQLIAGGVDIVNPVSSVFGTSLQLASSLGYLRITKILVRARAPVNTPPCGRHGSPLQAMITSRNHDGIRYLLRRGADVSARGGKFGSPLHAAAILGTADTVDLLLKKGADPNLKGGLYGTPLQAAAVGRNPDIALLLLNRGADINATGGRYHTALQAACVAGICVMVELLVERGADVNARGGKFQTALSAAAVNGWDWAVRYLLEKGAEWSLVDRKIAKYSKRLDRADDILREAREPEVQDESEPSEDEVGEWEDEGGVEDEDGEGGDWEEEGDVEEDVENEDVEDDGVEEEEGPLQLNVESIPGFAEPWRKKSRWDRVRENLSYAPVVMNMLSLKVSVDVPPLGEDEEELRSARAEVIFEELRMMQLGADEDDSD</sequence>
<dbReference type="InterPro" id="IPR036770">
    <property type="entry name" value="Ankyrin_rpt-contain_sf"/>
</dbReference>
<accession>A0AA40EQW1</accession>
<keyword evidence="2 3" id="KW-0040">ANK repeat</keyword>
<feature type="domain" description="Nephrocystin 3-like N-terminal" evidence="8">
    <location>
        <begin position="290"/>
        <end position="455"/>
    </location>
</feature>
<organism evidence="9 10">
    <name type="scientific">Schizothecium vesticola</name>
    <dbReference type="NCBI Taxonomy" id="314040"/>
    <lineage>
        <taxon>Eukaryota</taxon>
        <taxon>Fungi</taxon>
        <taxon>Dikarya</taxon>
        <taxon>Ascomycota</taxon>
        <taxon>Pezizomycotina</taxon>
        <taxon>Sordariomycetes</taxon>
        <taxon>Sordariomycetidae</taxon>
        <taxon>Sordariales</taxon>
        <taxon>Schizotheciaceae</taxon>
        <taxon>Schizothecium</taxon>
    </lineage>
</organism>
<feature type="domain" description="DUF7708" evidence="7">
    <location>
        <begin position="78"/>
        <end position="230"/>
    </location>
</feature>
<keyword evidence="1" id="KW-0677">Repeat</keyword>
<dbReference type="Pfam" id="PF22939">
    <property type="entry name" value="WHD_GPIID"/>
    <property type="match status" value="1"/>
</dbReference>
<evidence type="ECO:0000259" key="7">
    <source>
        <dbReference type="Pfam" id="PF24809"/>
    </source>
</evidence>
<feature type="repeat" description="ANK" evidence="3">
    <location>
        <begin position="1499"/>
        <end position="1531"/>
    </location>
</feature>
<gene>
    <name evidence="9" type="ORF">B0T18DRAFT_431045</name>
</gene>
<dbReference type="PANTHER" id="PTHR24198">
    <property type="entry name" value="ANKYRIN REPEAT AND PROTEIN KINASE DOMAIN-CONTAINING PROTEIN"/>
    <property type="match status" value="1"/>
</dbReference>
<dbReference type="Gene3D" id="1.25.40.20">
    <property type="entry name" value="Ankyrin repeat-containing domain"/>
    <property type="match status" value="4"/>
</dbReference>
<dbReference type="Gene3D" id="3.40.50.300">
    <property type="entry name" value="P-loop containing nucleotide triphosphate hydrolases"/>
    <property type="match status" value="1"/>
</dbReference>
<evidence type="ECO:0000256" key="1">
    <source>
        <dbReference type="ARBA" id="ARBA00022737"/>
    </source>
</evidence>